<dbReference type="InterPro" id="IPR036291">
    <property type="entry name" value="NAD(P)-bd_dom_sf"/>
</dbReference>
<protein>
    <submittedName>
        <fullName evidence="5">Uncharacterized protein</fullName>
    </submittedName>
</protein>
<evidence type="ECO:0000256" key="2">
    <source>
        <dbReference type="ARBA" id="ARBA00022857"/>
    </source>
</evidence>
<dbReference type="SUPFAM" id="SSF51735">
    <property type="entry name" value="NAD(P)-binding Rossmann-fold domains"/>
    <property type="match status" value="1"/>
</dbReference>
<evidence type="ECO:0000256" key="3">
    <source>
        <dbReference type="ARBA" id="ARBA00023002"/>
    </source>
</evidence>
<dbReference type="EMBL" id="JAVRRJ010000006">
    <property type="protein sequence ID" value="KAK5083528.1"/>
    <property type="molecule type" value="Genomic_DNA"/>
</dbReference>
<evidence type="ECO:0000313" key="5">
    <source>
        <dbReference type="EMBL" id="KAK5083528.1"/>
    </source>
</evidence>
<dbReference type="GO" id="GO:0005783">
    <property type="term" value="C:endoplasmic reticulum"/>
    <property type="evidence" value="ECO:0007669"/>
    <property type="project" value="TreeGrafter"/>
</dbReference>
<dbReference type="PANTHER" id="PTHR44169">
    <property type="entry name" value="NADPH-DEPENDENT 1-ACYLDIHYDROXYACETONE PHOSPHATE REDUCTASE"/>
    <property type="match status" value="1"/>
</dbReference>
<proteinExistence type="inferred from homology"/>
<dbReference type="GO" id="GO:0000140">
    <property type="term" value="F:acylglycerone-phosphate reductase (NADP+) activity"/>
    <property type="evidence" value="ECO:0007669"/>
    <property type="project" value="TreeGrafter"/>
</dbReference>
<evidence type="ECO:0000313" key="6">
    <source>
        <dbReference type="Proteomes" id="UP001309876"/>
    </source>
</evidence>
<dbReference type="PANTHER" id="PTHR44169:SF6">
    <property type="entry name" value="NADPH-DEPENDENT 1-ACYLDIHYDROXYACETONE PHOSPHATE REDUCTASE"/>
    <property type="match status" value="1"/>
</dbReference>
<evidence type="ECO:0000256" key="1">
    <source>
        <dbReference type="ARBA" id="ARBA00006484"/>
    </source>
</evidence>
<dbReference type="Pfam" id="PF00106">
    <property type="entry name" value="adh_short"/>
    <property type="match status" value="1"/>
</dbReference>
<comment type="caution">
    <text evidence="5">The sequence shown here is derived from an EMBL/GenBank/DDBJ whole genome shotgun (WGS) entry which is preliminary data.</text>
</comment>
<dbReference type="Gene3D" id="3.40.50.720">
    <property type="entry name" value="NAD(P)-binding Rossmann-like Domain"/>
    <property type="match status" value="1"/>
</dbReference>
<evidence type="ECO:0000256" key="4">
    <source>
        <dbReference type="RuleBase" id="RU000363"/>
    </source>
</evidence>
<accession>A0AAN7SWH8</accession>
<sequence>MAADKKVVLITGCSDGGLGSALALSFHKTGHRVIATARDLSKLSETRSAGIEELQLDVTSSESIAKCAESLTKITNGSLDLLINNAGGTDNSPMMDTELDQMRKLFDLNTFSLVSTTQAFLPLLLKTPNAKVINHISMAAYIGVPFQGGYNASKAAANALTETMRLELAPFDVQVIALMTGMVKSNILNNRATKKLPEKSIYNVLPGGLKAMYADGSHLWTKNTPDAHTWADQMVTKMSRVRCPYIIWGGESVNLLRLTTHMPVGTLDGTLRKISQLDEIEKAVKKR</sequence>
<reference evidence="5 6" key="1">
    <citation type="submission" date="2023-08" db="EMBL/GenBank/DDBJ databases">
        <title>Black Yeasts Isolated from many extreme environments.</title>
        <authorList>
            <person name="Coleine C."/>
            <person name="Stajich J.E."/>
            <person name="Selbmann L."/>
        </authorList>
    </citation>
    <scope>NUCLEOTIDE SEQUENCE [LARGE SCALE GENOMIC DNA]</scope>
    <source>
        <strain evidence="5 6">CCFEE 5910</strain>
    </source>
</reference>
<dbReference type="PRINTS" id="PR00081">
    <property type="entry name" value="GDHRDH"/>
</dbReference>
<comment type="similarity">
    <text evidence="1 4">Belongs to the short-chain dehydrogenases/reductases (SDR) family.</text>
</comment>
<dbReference type="Proteomes" id="UP001309876">
    <property type="component" value="Unassembled WGS sequence"/>
</dbReference>
<dbReference type="AlphaFoldDB" id="A0AAN7SWH8"/>
<dbReference type="GO" id="GO:0019433">
    <property type="term" value="P:triglyceride catabolic process"/>
    <property type="evidence" value="ECO:0007669"/>
    <property type="project" value="TreeGrafter"/>
</dbReference>
<name>A0AAN7SWH8_9EURO</name>
<dbReference type="PROSITE" id="PS00061">
    <property type="entry name" value="ADH_SHORT"/>
    <property type="match status" value="1"/>
</dbReference>
<dbReference type="GO" id="GO:0006654">
    <property type="term" value="P:phosphatidic acid biosynthetic process"/>
    <property type="evidence" value="ECO:0007669"/>
    <property type="project" value="TreeGrafter"/>
</dbReference>
<dbReference type="GO" id="GO:0004806">
    <property type="term" value="F:triacylglycerol lipase activity"/>
    <property type="evidence" value="ECO:0007669"/>
    <property type="project" value="TreeGrafter"/>
</dbReference>
<organism evidence="5 6">
    <name type="scientific">Lithohypha guttulata</name>
    <dbReference type="NCBI Taxonomy" id="1690604"/>
    <lineage>
        <taxon>Eukaryota</taxon>
        <taxon>Fungi</taxon>
        <taxon>Dikarya</taxon>
        <taxon>Ascomycota</taxon>
        <taxon>Pezizomycotina</taxon>
        <taxon>Eurotiomycetes</taxon>
        <taxon>Chaetothyriomycetidae</taxon>
        <taxon>Chaetothyriales</taxon>
        <taxon>Trichomeriaceae</taxon>
        <taxon>Lithohypha</taxon>
    </lineage>
</organism>
<dbReference type="InterPro" id="IPR002347">
    <property type="entry name" value="SDR_fam"/>
</dbReference>
<dbReference type="InterPro" id="IPR020904">
    <property type="entry name" value="Sc_DH/Rdtase_CS"/>
</dbReference>
<dbReference type="GO" id="GO:0005811">
    <property type="term" value="C:lipid droplet"/>
    <property type="evidence" value="ECO:0007669"/>
    <property type="project" value="TreeGrafter"/>
</dbReference>
<keyword evidence="3" id="KW-0560">Oxidoreductase</keyword>
<gene>
    <name evidence="5" type="ORF">LTR05_006030</name>
</gene>
<keyword evidence="2" id="KW-0521">NADP</keyword>
<dbReference type="PRINTS" id="PR00080">
    <property type="entry name" value="SDRFAMILY"/>
</dbReference>
<keyword evidence="6" id="KW-1185">Reference proteome</keyword>